<feature type="non-terminal residue" evidence="15">
    <location>
        <position position="1"/>
    </location>
</feature>
<evidence type="ECO:0000256" key="2">
    <source>
        <dbReference type="ARBA" id="ARBA00004370"/>
    </source>
</evidence>
<dbReference type="GO" id="GO:0046872">
    <property type="term" value="F:metal ion binding"/>
    <property type="evidence" value="ECO:0007669"/>
    <property type="project" value="UniProtKB-KW"/>
</dbReference>
<dbReference type="AlphaFoldDB" id="A0A812VCQ7"/>
<protein>
    <submittedName>
        <fullName evidence="15">AOX1A protein</fullName>
    </submittedName>
</protein>
<keyword evidence="7" id="KW-0479">Metal-binding</keyword>
<keyword evidence="10" id="KW-0560">Oxidoreductase</keyword>
<keyword evidence="12 14" id="KW-0472">Membrane</keyword>
<reference evidence="15" key="1">
    <citation type="submission" date="2021-02" db="EMBL/GenBank/DDBJ databases">
        <authorList>
            <person name="Dougan E. K."/>
            <person name="Rhodes N."/>
            <person name="Thang M."/>
            <person name="Chan C."/>
        </authorList>
    </citation>
    <scope>NUCLEOTIDE SEQUENCE</scope>
</reference>
<comment type="similarity">
    <text evidence="3">Belongs to the alternative oxidase family.</text>
</comment>
<evidence type="ECO:0000256" key="12">
    <source>
        <dbReference type="ARBA" id="ARBA00023136"/>
    </source>
</evidence>
<dbReference type="Pfam" id="PF01786">
    <property type="entry name" value="AOX"/>
    <property type="match status" value="1"/>
</dbReference>
<keyword evidence="6 14" id="KW-0812">Transmembrane</keyword>
<dbReference type="GO" id="GO:0010230">
    <property type="term" value="P:alternative respiration"/>
    <property type="evidence" value="ECO:0007669"/>
    <property type="project" value="TreeGrafter"/>
</dbReference>
<dbReference type="EMBL" id="CAJNJA010028784">
    <property type="protein sequence ID" value="CAE7611734.1"/>
    <property type="molecule type" value="Genomic_DNA"/>
</dbReference>
<accession>A0A812VCQ7</accession>
<proteinExistence type="inferred from homology"/>
<evidence type="ECO:0000256" key="14">
    <source>
        <dbReference type="SAM" id="Phobius"/>
    </source>
</evidence>
<comment type="subcellular location">
    <subcellularLocation>
        <location evidence="2">Membrane</location>
    </subcellularLocation>
</comment>
<keyword evidence="9 14" id="KW-1133">Transmembrane helix</keyword>
<feature type="coiled-coil region" evidence="13">
    <location>
        <begin position="21"/>
        <end position="48"/>
    </location>
</feature>
<dbReference type="PANTHER" id="PTHR31803">
    <property type="entry name" value="ALTERNATIVE OXIDASE"/>
    <property type="match status" value="1"/>
</dbReference>
<evidence type="ECO:0000256" key="7">
    <source>
        <dbReference type="ARBA" id="ARBA00022723"/>
    </source>
</evidence>
<dbReference type="GO" id="GO:0016020">
    <property type="term" value="C:membrane"/>
    <property type="evidence" value="ECO:0007669"/>
    <property type="project" value="UniProtKB-SubCell"/>
</dbReference>
<evidence type="ECO:0000256" key="10">
    <source>
        <dbReference type="ARBA" id="ARBA00023002"/>
    </source>
</evidence>
<comment type="caution">
    <text evidence="15">The sequence shown here is derived from an EMBL/GenBank/DDBJ whole genome shotgun (WGS) entry which is preliminary data.</text>
</comment>
<dbReference type="PANTHER" id="PTHR31803:SF3">
    <property type="entry name" value="ALTERNATIVE OXIDASE"/>
    <property type="match status" value="1"/>
</dbReference>
<dbReference type="Proteomes" id="UP000601435">
    <property type="component" value="Unassembled WGS sequence"/>
</dbReference>
<keyword evidence="8" id="KW-0249">Electron transport</keyword>
<keyword evidence="11" id="KW-0408">Iron</keyword>
<keyword evidence="5" id="KW-0679">Respiratory chain</keyword>
<evidence type="ECO:0000256" key="3">
    <source>
        <dbReference type="ARBA" id="ARBA00008388"/>
    </source>
</evidence>
<evidence type="ECO:0000256" key="4">
    <source>
        <dbReference type="ARBA" id="ARBA00022448"/>
    </source>
</evidence>
<evidence type="ECO:0000256" key="1">
    <source>
        <dbReference type="ARBA" id="ARBA00001962"/>
    </source>
</evidence>
<evidence type="ECO:0000256" key="6">
    <source>
        <dbReference type="ARBA" id="ARBA00022692"/>
    </source>
</evidence>
<dbReference type="OrthoDB" id="16906at2759"/>
<keyword evidence="13" id="KW-0175">Coiled coil</keyword>
<dbReference type="InterPro" id="IPR038659">
    <property type="entry name" value="AOX_sf"/>
</dbReference>
<dbReference type="Gene3D" id="1.20.1260.140">
    <property type="entry name" value="Alternative oxidase"/>
    <property type="match status" value="1"/>
</dbReference>
<feature type="transmembrane region" description="Helical" evidence="14">
    <location>
        <begin position="256"/>
        <end position="275"/>
    </location>
</feature>
<keyword evidence="4" id="KW-0813">Transport</keyword>
<dbReference type="GO" id="GO:0005739">
    <property type="term" value="C:mitochondrion"/>
    <property type="evidence" value="ECO:0007669"/>
    <property type="project" value="TreeGrafter"/>
</dbReference>
<comment type="cofactor">
    <cofactor evidence="1">
        <name>Fe cation</name>
        <dbReference type="ChEBI" id="CHEBI:24875"/>
    </cofactor>
</comment>
<dbReference type="InterPro" id="IPR002680">
    <property type="entry name" value="AOX"/>
</dbReference>
<gene>
    <name evidence="15" type="primary">AOX1A</name>
    <name evidence="15" type="ORF">SNEC2469_LOCUS17393</name>
</gene>
<organism evidence="15 16">
    <name type="scientific">Symbiodinium necroappetens</name>
    <dbReference type="NCBI Taxonomy" id="1628268"/>
    <lineage>
        <taxon>Eukaryota</taxon>
        <taxon>Sar</taxon>
        <taxon>Alveolata</taxon>
        <taxon>Dinophyceae</taxon>
        <taxon>Suessiales</taxon>
        <taxon>Symbiodiniaceae</taxon>
        <taxon>Symbiodinium</taxon>
    </lineage>
</organism>
<evidence type="ECO:0000256" key="13">
    <source>
        <dbReference type="SAM" id="Coils"/>
    </source>
</evidence>
<evidence type="ECO:0000256" key="5">
    <source>
        <dbReference type="ARBA" id="ARBA00022660"/>
    </source>
</evidence>
<keyword evidence="16" id="KW-1185">Reference proteome</keyword>
<evidence type="ECO:0000313" key="15">
    <source>
        <dbReference type="EMBL" id="CAE7611734.1"/>
    </source>
</evidence>
<evidence type="ECO:0000313" key="16">
    <source>
        <dbReference type="Proteomes" id="UP000601435"/>
    </source>
</evidence>
<evidence type="ECO:0000256" key="8">
    <source>
        <dbReference type="ARBA" id="ARBA00022982"/>
    </source>
</evidence>
<sequence length="331" mass="37750">MGFLAKRAVPSLAQDALSSARLAAAERCRRARDEVAEAEQRLGERLRRLGAVRQQKLQLATSSAAGVGRLQAIRATAGFTHRAPLTPLHPICANMGPARWHSTATQSQSHDATILNPPVANVKLNPERPPSHEFHRHSTRYSRSSREVLEALDKDWMDQPHYEPVTWQDRVALRMVKTLRKASDAYFKDRLLDRACMLETIAAVPGFVAGMIHHMRSLRRLVHCNWIKPTMDEAENERMHLMTFMELAKQRWHQRVLVVCGQGVFFAAYTIFYVVTPRIAHRFVGYLEEEAVHTYTEMLKMVDEGKIENVPAPKVAIQYWNMPEDATLRDV</sequence>
<dbReference type="GO" id="GO:0009916">
    <property type="term" value="F:alternative oxidase activity"/>
    <property type="evidence" value="ECO:0007669"/>
    <property type="project" value="InterPro"/>
</dbReference>
<evidence type="ECO:0000256" key="11">
    <source>
        <dbReference type="ARBA" id="ARBA00023004"/>
    </source>
</evidence>
<evidence type="ECO:0000256" key="9">
    <source>
        <dbReference type="ARBA" id="ARBA00022989"/>
    </source>
</evidence>
<name>A0A812VCQ7_9DINO</name>